<dbReference type="Proteomes" id="UP000316213">
    <property type="component" value="Unassembled WGS sequence"/>
</dbReference>
<dbReference type="AlphaFoldDB" id="A0A5C5ZIS7"/>
<organism evidence="1 2">
    <name type="scientific">Neorhodopirellula pilleata</name>
    <dbReference type="NCBI Taxonomy" id="2714738"/>
    <lineage>
        <taxon>Bacteria</taxon>
        <taxon>Pseudomonadati</taxon>
        <taxon>Planctomycetota</taxon>
        <taxon>Planctomycetia</taxon>
        <taxon>Pirellulales</taxon>
        <taxon>Pirellulaceae</taxon>
        <taxon>Neorhodopirellula</taxon>
    </lineage>
</organism>
<reference evidence="1 2" key="1">
    <citation type="submission" date="2019-02" db="EMBL/GenBank/DDBJ databases">
        <title>Deep-cultivation of Planctomycetes and their phenomic and genomic characterization uncovers novel biology.</title>
        <authorList>
            <person name="Wiegand S."/>
            <person name="Jogler M."/>
            <person name="Boedeker C."/>
            <person name="Pinto D."/>
            <person name="Vollmers J."/>
            <person name="Rivas-Marin E."/>
            <person name="Kohn T."/>
            <person name="Peeters S.H."/>
            <person name="Heuer A."/>
            <person name="Rast P."/>
            <person name="Oberbeckmann S."/>
            <person name="Bunk B."/>
            <person name="Jeske O."/>
            <person name="Meyerdierks A."/>
            <person name="Storesund J.E."/>
            <person name="Kallscheuer N."/>
            <person name="Luecker S."/>
            <person name="Lage O.M."/>
            <person name="Pohl T."/>
            <person name="Merkel B.J."/>
            <person name="Hornburger P."/>
            <person name="Mueller R.-W."/>
            <person name="Bruemmer F."/>
            <person name="Labrenz M."/>
            <person name="Spormann A.M."/>
            <person name="Op Den Camp H."/>
            <person name="Overmann J."/>
            <person name="Amann R."/>
            <person name="Jetten M.S.M."/>
            <person name="Mascher T."/>
            <person name="Medema M.H."/>
            <person name="Devos D.P."/>
            <person name="Kaster A.-K."/>
            <person name="Ovreas L."/>
            <person name="Rohde M."/>
            <person name="Galperin M.Y."/>
            <person name="Jogler C."/>
        </authorList>
    </citation>
    <scope>NUCLEOTIDE SEQUENCE [LARGE SCALE GENOMIC DNA]</scope>
    <source>
        <strain evidence="1 2">Pla100</strain>
    </source>
</reference>
<protein>
    <submittedName>
        <fullName evidence="1">Uncharacterized protein</fullName>
    </submittedName>
</protein>
<accession>A0A5C5ZIS7</accession>
<evidence type="ECO:0000313" key="1">
    <source>
        <dbReference type="EMBL" id="TWT86443.1"/>
    </source>
</evidence>
<keyword evidence="2" id="KW-1185">Reference proteome</keyword>
<sequence>MLANNNGTAGVDGCGGLIVIATKAEFFTIDIEFQNTCRILPSHREGVRFAVEKPCSMRDASVSSPAILAGAEEQLATRIDAKE</sequence>
<gene>
    <name evidence="1" type="ORF">Pla100_60680</name>
</gene>
<dbReference type="EMBL" id="SJPM01000033">
    <property type="protein sequence ID" value="TWT86443.1"/>
    <property type="molecule type" value="Genomic_DNA"/>
</dbReference>
<evidence type="ECO:0000313" key="2">
    <source>
        <dbReference type="Proteomes" id="UP000316213"/>
    </source>
</evidence>
<name>A0A5C5ZIS7_9BACT</name>
<proteinExistence type="predicted"/>
<comment type="caution">
    <text evidence="1">The sequence shown here is derived from an EMBL/GenBank/DDBJ whole genome shotgun (WGS) entry which is preliminary data.</text>
</comment>